<dbReference type="EMBL" id="JAUEPO010000002">
    <property type="protein sequence ID" value="KAK3333952.1"/>
    <property type="molecule type" value="Genomic_DNA"/>
</dbReference>
<name>A0AAE0IZ50_9PEZI</name>
<keyword evidence="1 2" id="KW-0728">SH3 domain</keyword>
<feature type="compositionally biased region" description="Polar residues" evidence="3">
    <location>
        <begin position="189"/>
        <end position="199"/>
    </location>
</feature>
<feature type="compositionally biased region" description="Basic and acidic residues" evidence="3">
    <location>
        <begin position="251"/>
        <end position="275"/>
    </location>
</feature>
<feature type="compositionally biased region" description="Low complexity" evidence="3">
    <location>
        <begin position="499"/>
        <end position="515"/>
    </location>
</feature>
<dbReference type="PANTHER" id="PTHR47775:SF1">
    <property type="entry name" value="BUD SITE SELECTION PROTEIN 14"/>
    <property type="match status" value="1"/>
</dbReference>
<feature type="compositionally biased region" description="Basic and acidic residues" evidence="3">
    <location>
        <begin position="607"/>
        <end position="650"/>
    </location>
</feature>
<dbReference type="GO" id="GO:0008104">
    <property type="term" value="P:intracellular protein localization"/>
    <property type="evidence" value="ECO:0007669"/>
    <property type="project" value="TreeGrafter"/>
</dbReference>
<feature type="compositionally biased region" description="Basic and acidic residues" evidence="3">
    <location>
        <begin position="232"/>
        <end position="241"/>
    </location>
</feature>
<evidence type="ECO:0000313" key="6">
    <source>
        <dbReference type="Proteomes" id="UP001286456"/>
    </source>
</evidence>
<sequence length="1014" mass="112137">MTRPGFIRADSIDLQDRDAPSTQGHNKPPADRSLAPHQAETLREVAAETAEERLRSPRISWVNGGGDVHADLQQYAEDLAAGVTESLNKNNSSSSSLQRQQEQQQHQQNGARNNMQAGPQQDALAVAQNGGLGVHQADDDTDMDGETEVDMDDDMMDKISSSPSIEDGGSPLTLPRVRLRRPGAPQPSPNISDARSSSPYLEHPEYLPLDQLGQPADVASPETTPRRHHHLHGEFKARRPTDQSPPPVCASDDRHTRSDDNSSLCLDKDEARTLEDTTEEDQEIDKQDVLQDTTDPSRLDGDNYYDHTDIALQNIDQEYDDDGLTVPYESGSDDDYDDDGDFSSDVDSRFLDSGWGGECLQDTEDIDFEFVYALHTFVATVEGQANATKGDTMVLLDDSNSYWWLVRVVKDSSIGYLPAEHIETPTERLARLNKHRNIDLSATMLTDQDTKSRNPLKSAIKRRKTKTVQFAAPTYVDYVDYSDNEFSSAEEDLENSYFAQQQQQGQQAKGASQQSTETTEPDDETAKVEPLRPRSQQKDAKAESRRQDNSGDADVVADRGSDESHESRAGDGPKKTSDGTVRDSFFRDDTVETKKITLTPNLLRDDTALRTSSDSRELKQRVSLDKLDKDSLLGKDDKKKKDKKEKEKKPSAIRSFFSRKDKKAKGEEDDDSFGKRSLDADVQEKEVEEEDHQSPEKGSGLQRNPSKLQKQQPRTDPSPTRKGNDAASESATYLSGGKVNNVANVPPASMRVVDPEPRGSPKGSPRERGLSRDQSPEALKKDEKTGNSKAAATSRAPKADARPQKTVKAKSRVELDDFDSDEDIAPEPERPAPVSEEARRPQQLRPVPGAYPDSYQSTAPGPAVTTPYQQTVDRLSESPVQVSPVTMANPPPLIVDSSSQEEDRSSSRSTPSPELIEHEDGDSRGKKDSISTSTSTTESWNDVNLRAFFDSGSDIRDLLVVVYDKTDVEPAGPEHPIAGGLFREQNAKLAEITTQLDNMLGDWLARKQRLRGTV</sequence>
<feature type="compositionally biased region" description="Low complexity" evidence="3">
    <location>
        <begin position="86"/>
        <end position="114"/>
    </location>
</feature>
<dbReference type="SUPFAM" id="SSF50044">
    <property type="entry name" value="SH3-domain"/>
    <property type="match status" value="1"/>
</dbReference>
<feature type="region of interest" description="Disordered" evidence="3">
    <location>
        <begin position="607"/>
        <end position="937"/>
    </location>
</feature>
<feature type="compositionally biased region" description="Polar residues" evidence="3">
    <location>
        <begin position="701"/>
        <end position="718"/>
    </location>
</feature>
<evidence type="ECO:0000256" key="3">
    <source>
        <dbReference type="SAM" id="MobiDB-lite"/>
    </source>
</evidence>
<dbReference type="InterPro" id="IPR001452">
    <property type="entry name" value="SH3_domain"/>
</dbReference>
<dbReference type="Proteomes" id="UP001286456">
    <property type="component" value="Unassembled WGS sequence"/>
</dbReference>
<dbReference type="SMART" id="SM00326">
    <property type="entry name" value="SH3"/>
    <property type="match status" value="1"/>
</dbReference>
<organism evidence="5 6">
    <name type="scientific">Cercophora scortea</name>
    <dbReference type="NCBI Taxonomy" id="314031"/>
    <lineage>
        <taxon>Eukaryota</taxon>
        <taxon>Fungi</taxon>
        <taxon>Dikarya</taxon>
        <taxon>Ascomycota</taxon>
        <taxon>Pezizomycotina</taxon>
        <taxon>Sordariomycetes</taxon>
        <taxon>Sordariomycetidae</taxon>
        <taxon>Sordariales</taxon>
        <taxon>Lasiosphaeriaceae</taxon>
        <taxon>Cercophora</taxon>
    </lineage>
</organism>
<feature type="domain" description="SH3" evidence="4">
    <location>
        <begin position="366"/>
        <end position="427"/>
    </location>
</feature>
<feature type="region of interest" description="Disordered" evidence="3">
    <location>
        <begin position="489"/>
        <end position="591"/>
    </location>
</feature>
<dbReference type="PANTHER" id="PTHR47775">
    <property type="entry name" value="BUD SITE SELECTION PROTEIN 14"/>
    <property type="match status" value="1"/>
</dbReference>
<evidence type="ECO:0000313" key="5">
    <source>
        <dbReference type="EMBL" id="KAK3333952.1"/>
    </source>
</evidence>
<dbReference type="PROSITE" id="PS50002">
    <property type="entry name" value="SH3"/>
    <property type="match status" value="1"/>
</dbReference>
<dbReference type="GO" id="GO:0051286">
    <property type="term" value="C:cell tip"/>
    <property type="evidence" value="ECO:0007669"/>
    <property type="project" value="TreeGrafter"/>
</dbReference>
<dbReference type="GO" id="GO:0030950">
    <property type="term" value="P:establishment or maintenance of actin cytoskeleton polarity"/>
    <property type="evidence" value="ECO:0007669"/>
    <property type="project" value="TreeGrafter"/>
</dbReference>
<dbReference type="Gene3D" id="2.30.30.40">
    <property type="entry name" value="SH3 Domains"/>
    <property type="match status" value="1"/>
</dbReference>
<feature type="compositionally biased region" description="Basic and acidic residues" evidence="3">
    <location>
        <begin position="10"/>
        <end position="19"/>
    </location>
</feature>
<feature type="compositionally biased region" description="Polar residues" evidence="3">
    <location>
        <begin position="866"/>
        <end position="886"/>
    </location>
</feature>
<accession>A0AAE0IZ50</accession>
<feature type="region of interest" description="Disordered" evidence="3">
    <location>
        <begin position="1"/>
        <end position="66"/>
    </location>
</feature>
<evidence type="ECO:0000259" key="4">
    <source>
        <dbReference type="PROSITE" id="PS50002"/>
    </source>
</evidence>
<reference evidence="5" key="1">
    <citation type="journal article" date="2023" name="Mol. Phylogenet. Evol.">
        <title>Genome-scale phylogeny and comparative genomics of the fungal order Sordariales.</title>
        <authorList>
            <person name="Hensen N."/>
            <person name="Bonometti L."/>
            <person name="Westerberg I."/>
            <person name="Brannstrom I.O."/>
            <person name="Guillou S."/>
            <person name="Cros-Aarteil S."/>
            <person name="Calhoun S."/>
            <person name="Haridas S."/>
            <person name="Kuo A."/>
            <person name="Mondo S."/>
            <person name="Pangilinan J."/>
            <person name="Riley R."/>
            <person name="LaButti K."/>
            <person name="Andreopoulos B."/>
            <person name="Lipzen A."/>
            <person name="Chen C."/>
            <person name="Yan M."/>
            <person name="Daum C."/>
            <person name="Ng V."/>
            <person name="Clum A."/>
            <person name="Steindorff A."/>
            <person name="Ohm R.A."/>
            <person name="Martin F."/>
            <person name="Silar P."/>
            <person name="Natvig D.O."/>
            <person name="Lalanne C."/>
            <person name="Gautier V."/>
            <person name="Ament-Velasquez S.L."/>
            <person name="Kruys A."/>
            <person name="Hutchinson M.I."/>
            <person name="Powell A.J."/>
            <person name="Barry K."/>
            <person name="Miller A.N."/>
            <person name="Grigoriev I.V."/>
            <person name="Debuchy R."/>
            <person name="Gladieux P."/>
            <person name="Hiltunen Thoren M."/>
            <person name="Johannesson H."/>
        </authorList>
    </citation>
    <scope>NUCLEOTIDE SEQUENCE</scope>
    <source>
        <strain evidence="5">SMH4131-1</strain>
    </source>
</reference>
<protein>
    <recommendedName>
        <fullName evidence="4">SH3 domain-containing protein</fullName>
    </recommendedName>
</protein>
<gene>
    <name evidence="5" type="ORF">B0T19DRAFT_440658</name>
</gene>
<feature type="compositionally biased region" description="Basic and acidic residues" evidence="3">
    <location>
        <begin position="915"/>
        <end position="929"/>
    </location>
</feature>
<reference evidence="5" key="2">
    <citation type="submission" date="2023-06" db="EMBL/GenBank/DDBJ databases">
        <authorList>
            <consortium name="Lawrence Berkeley National Laboratory"/>
            <person name="Haridas S."/>
            <person name="Hensen N."/>
            <person name="Bonometti L."/>
            <person name="Westerberg I."/>
            <person name="Brannstrom I.O."/>
            <person name="Guillou S."/>
            <person name="Cros-Aarteil S."/>
            <person name="Calhoun S."/>
            <person name="Kuo A."/>
            <person name="Mondo S."/>
            <person name="Pangilinan J."/>
            <person name="Riley R."/>
            <person name="Labutti K."/>
            <person name="Andreopoulos B."/>
            <person name="Lipzen A."/>
            <person name="Chen C."/>
            <person name="Yanf M."/>
            <person name="Daum C."/>
            <person name="Ng V."/>
            <person name="Clum A."/>
            <person name="Steindorff A."/>
            <person name="Ohm R."/>
            <person name="Martin F."/>
            <person name="Silar P."/>
            <person name="Natvig D."/>
            <person name="Lalanne C."/>
            <person name="Gautier V."/>
            <person name="Ament-Velasquez S.L."/>
            <person name="Kruys A."/>
            <person name="Hutchinson M.I."/>
            <person name="Powell A.J."/>
            <person name="Barry K."/>
            <person name="Miller A.N."/>
            <person name="Grigoriev I.V."/>
            <person name="Debuchy R."/>
            <person name="Gladieux P."/>
            <person name="Thoren M.H."/>
            <person name="Johannesson H."/>
        </authorList>
    </citation>
    <scope>NUCLEOTIDE SEQUENCE</scope>
    <source>
        <strain evidence="5">SMH4131-1</strain>
    </source>
</reference>
<dbReference type="InterPro" id="IPR053039">
    <property type="entry name" value="Polarity_Bud-Selection_Reg"/>
</dbReference>
<feature type="compositionally biased region" description="Basic and acidic residues" evidence="3">
    <location>
        <begin position="40"/>
        <end position="55"/>
    </location>
</feature>
<feature type="compositionally biased region" description="Basic and acidic residues" evidence="3">
    <location>
        <begin position="753"/>
        <end position="786"/>
    </location>
</feature>
<feature type="compositionally biased region" description="Acidic residues" evidence="3">
    <location>
        <begin position="139"/>
        <end position="155"/>
    </location>
</feature>
<proteinExistence type="predicted"/>
<feature type="compositionally biased region" description="Basic and acidic residues" evidence="3">
    <location>
        <begin position="524"/>
        <end position="549"/>
    </location>
</feature>
<feature type="region of interest" description="Disordered" evidence="3">
    <location>
        <begin position="318"/>
        <end position="338"/>
    </location>
</feature>
<keyword evidence="6" id="KW-1185">Reference proteome</keyword>
<feature type="compositionally biased region" description="Acidic residues" evidence="3">
    <location>
        <begin position="816"/>
        <end position="826"/>
    </location>
</feature>
<feature type="compositionally biased region" description="Basic and acidic residues" evidence="3">
    <location>
        <begin position="556"/>
        <end position="591"/>
    </location>
</feature>
<dbReference type="InterPro" id="IPR036028">
    <property type="entry name" value="SH3-like_dom_sf"/>
</dbReference>
<evidence type="ECO:0000256" key="2">
    <source>
        <dbReference type="PROSITE-ProRule" id="PRU00192"/>
    </source>
</evidence>
<evidence type="ECO:0000256" key="1">
    <source>
        <dbReference type="ARBA" id="ARBA00022443"/>
    </source>
</evidence>
<dbReference type="FunFam" id="2.30.30.40:FF:000035">
    <property type="entry name" value="SH3 domain containing protein"/>
    <property type="match status" value="1"/>
</dbReference>
<feature type="compositionally biased region" description="Basic and acidic residues" evidence="3">
    <location>
        <begin position="672"/>
        <end position="685"/>
    </location>
</feature>
<comment type="caution">
    <text evidence="5">The sequence shown here is derived from an EMBL/GenBank/DDBJ whole genome shotgun (WGS) entry which is preliminary data.</text>
</comment>
<feature type="region of interest" description="Disordered" evidence="3">
    <location>
        <begin position="83"/>
        <end position="305"/>
    </location>
</feature>
<dbReference type="AlphaFoldDB" id="A0AAE0IZ50"/>
<feature type="compositionally biased region" description="Basic and acidic residues" evidence="3">
    <location>
        <begin position="284"/>
        <end position="305"/>
    </location>
</feature>
<dbReference type="GO" id="GO:0015630">
    <property type="term" value="C:microtubule cytoskeleton"/>
    <property type="evidence" value="ECO:0007669"/>
    <property type="project" value="TreeGrafter"/>
</dbReference>